<reference evidence="1" key="1">
    <citation type="submission" date="2023-07" db="EMBL/GenBank/DDBJ databases">
        <title>Bacterial whole genome sequence for Sphingobium sp. HBC34.</title>
        <authorList>
            <person name="Le V."/>
            <person name="Ko S.-R."/>
            <person name="Ahn C.-Y."/>
            <person name="Oh H.-M."/>
        </authorList>
    </citation>
    <scope>NUCLEOTIDE SEQUENCE</scope>
    <source>
        <strain evidence="1">HBC34</strain>
    </source>
</reference>
<evidence type="ECO:0000313" key="1">
    <source>
        <dbReference type="EMBL" id="MDO7836865.1"/>
    </source>
</evidence>
<name>A0ABT8ZQN8_9SPHN</name>
<gene>
    <name evidence="1" type="ORF">Q4610_17605</name>
</gene>
<keyword evidence="2" id="KW-1185">Reference proteome</keyword>
<sequence length="191" mass="21756">MFQPDLFSFEERARQADADEPQRPLDLPAILERLTVVCERPRYSFMVLNLIAQASAQTGSAGPYVREGSRRIPVRDWLCDALIPVAQRDPRRQAIAGKVRQELEAKRALPADPEVAKRIVDDHVRKRVRQSGRTNVSRAVSELVRAGFVRRHYQGFRVDHHNRGAQRQAVYTITDEARRALHLAKVKTSNG</sequence>
<proteinExistence type="predicted"/>
<dbReference type="EMBL" id="JAUQOM010000012">
    <property type="protein sequence ID" value="MDO7836865.1"/>
    <property type="molecule type" value="Genomic_DNA"/>
</dbReference>
<accession>A0ABT8ZQN8</accession>
<comment type="caution">
    <text evidence="1">The sequence shown here is derived from an EMBL/GenBank/DDBJ whole genome shotgun (WGS) entry which is preliminary data.</text>
</comment>
<organism evidence="1 2">
    <name type="scientific">Sphingobium cyanobacteriorum</name>
    <dbReference type="NCBI Taxonomy" id="3063954"/>
    <lineage>
        <taxon>Bacteria</taxon>
        <taxon>Pseudomonadati</taxon>
        <taxon>Pseudomonadota</taxon>
        <taxon>Alphaproteobacteria</taxon>
        <taxon>Sphingomonadales</taxon>
        <taxon>Sphingomonadaceae</taxon>
        <taxon>Sphingobium</taxon>
    </lineage>
</organism>
<evidence type="ECO:0000313" key="2">
    <source>
        <dbReference type="Proteomes" id="UP001176471"/>
    </source>
</evidence>
<dbReference type="Proteomes" id="UP001176471">
    <property type="component" value="Unassembled WGS sequence"/>
</dbReference>
<dbReference type="RefSeq" id="WP_304537250.1">
    <property type="nucleotide sequence ID" value="NZ_JAUQOM010000012.1"/>
</dbReference>
<protein>
    <submittedName>
        <fullName evidence="1">Uncharacterized protein</fullName>
    </submittedName>
</protein>